<name>A0A078AMC8_STYLE</name>
<dbReference type="Pfam" id="PF04059">
    <property type="entry name" value="RRM_2"/>
    <property type="match status" value="1"/>
</dbReference>
<evidence type="ECO:0000256" key="1">
    <source>
        <dbReference type="SAM" id="Coils"/>
    </source>
</evidence>
<feature type="compositionally biased region" description="Low complexity" evidence="2">
    <location>
        <begin position="1002"/>
        <end position="1019"/>
    </location>
</feature>
<evidence type="ECO:0000259" key="3">
    <source>
        <dbReference type="Pfam" id="PF04059"/>
    </source>
</evidence>
<gene>
    <name evidence="4" type="primary">Contig5122.g5488</name>
    <name evidence="4" type="ORF">STYLEM_11028</name>
</gene>
<dbReference type="OrthoDB" id="417481at2759"/>
<feature type="compositionally biased region" description="Low complexity" evidence="2">
    <location>
        <begin position="962"/>
        <end position="982"/>
    </location>
</feature>
<evidence type="ECO:0000313" key="5">
    <source>
        <dbReference type="Proteomes" id="UP000039865"/>
    </source>
</evidence>
<feature type="compositionally biased region" description="Polar residues" evidence="2">
    <location>
        <begin position="872"/>
        <end position="883"/>
    </location>
</feature>
<feature type="domain" description="Mei2-like C-terminal RNA recognition motif" evidence="3">
    <location>
        <begin position="702"/>
        <end position="800"/>
    </location>
</feature>
<feature type="compositionally biased region" description="Low complexity" evidence="2">
    <location>
        <begin position="611"/>
        <end position="631"/>
    </location>
</feature>
<sequence>MDNNQHLKQQQLNEMHAKNAQLISQGFSQQMGQTNLQGGFGVSQNSVEETYLAFIKQQDIAQLQTQWDGYSQQQNFSKSHNVHNSHLSEEEESQSLFSRGFEGFPMDQVVSNEHQNQAWQQQQRQYQTDQSQHHRNQGVYQMPIQGYQMAMPLQHLTPQDMLGQGTGVFQQFDGSIKDTRIASDHQNQDASSKHQALNFRPGSKTSASKLPREWQSEGKDIIIKLGSENEAIIILNTITHLISQLQTPEAYKVKVSRVLESIQEKDDSDNNGSSNHSGEKNDPELNFYEFAQEQKRFLEQGLDDEEDQGEPQVEYFKDDEQQKIFFQTSPFFIGKTQGYMAQSLTEKTPIAFNVENEYGKTKRAFTPLDQITTGVSDEDTLHYNLSGNLQNYSFNQSNEAFQAFHQRPHQSSEDSGSFHSAHANIPNHFNVQLRQSHDIQNLHQMRQSFPVYNNQQISYIGQIPQQIQRHSNPQQNNQQFIAQIPPNPFNSMIIPQQTQPLLPIDQSLQPSGTSFVLNSIPNQQYIIKQMQQNDPAFQQMTRNLQYTQQQSSWPYPNNIQTSQLQAQQQQLQNQILQQQQKLQSQRMDFQKLSEQQAFNQSRIMAQEFKKQSNSYENQQQQQIAQDLSQGSLQKQFSQLHIQEEKKESTSSMSNYEKDQKPTTKNDQSLDYKPSSSFASNNTDDRTKNEVDITRIMNNEESRTTIMIRNIPNKFKQMTLLEMINERHQNKYDYFYLPMDLKTQCNVGYAFINFVHPIYILDFFLEFQSIEWQNTTHDCKSVKISKLAFANIQGKDELVQHHFDKNIMKKTEEQIKPLVLESNPVPEEEIKKIKNRYISCRHSGELDKKLAKLQRKQRKAAVHNGPHPHHQPSDQSNSHYSNQIQHHNQGNNPSSSNNQNHQSSQQNQGSVRSVTQQASHSSRGHHNNNSITYGGSQYPQSARGHTSSTNYHYTSGSTRNYGGAHSSQGIYSSSGSKRGGNSNTYHGGSKQGGFYSGSSSARQQQNYYQNQSQPQYHHYQ</sequence>
<dbReference type="EMBL" id="CCKQ01010486">
    <property type="protein sequence ID" value="CDW82003.1"/>
    <property type="molecule type" value="Genomic_DNA"/>
</dbReference>
<keyword evidence="1" id="KW-0175">Coiled coil</keyword>
<feature type="region of interest" description="Disordered" evidence="2">
    <location>
        <begin position="609"/>
        <end position="688"/>
    </location>
</feature>
<dbReference type="InterPro" id="IPR007201">
    <property type="entry name" value="Mei2-like_Rrm_C"/>
</dbReference>
<reference evidence="4 5" key="1">
    <citation type="submission" date="2014-06" db="EMBL/GenBank/DDBJ databases">
        <authorList>
            <person name="Swart Estienne"/>
        </authorList>
    </citation>
    <scope>NUCLEOTIDE SEQUENCE [LARGE SCALE GENOMIC DNA]</scope>
    <source>
        <strain evidence="4 5">130c</strain>
    </source>
</reference>
<feature type="coiled-coil region" evidence="1">
    <location>
        <begin position="559"/>
        <end position="595"/>
    </location>
</feature>
<feature type="compositionally biased region" description="Basic and acidic residues" evidence="2">
    <location>
        <begin position="655"/>
        <end position="669"/>
    </location>
</feature>
<dbReference type="GO" id="GO:0003676">
    <property type="term" value="F:nucleic acid binding"/>
    <property type="evidence" value="ECO:0007669"/>
    <property type="project" value="InterPro"/>
</dbReference>
<feature type="compositionally biased region" description="Polar residues" evidence="2">
    <location>
        <begin position="670"/>
        <end position="681"/>
    </location>
</feature>
<feature type="region of interest" description="Disordered" evidence="2">
    <location>
        <begin position="263"/>
        <end position="284"/>
    </location>
</feature>
<accession>A0A078AMC8</accession>
<organism evidence="4 5">
    <name type="scientific">Stylonychia lemnae</name>
    <name type="common">Ciliate</name>
    <dbReference type="NCBI Taxonomy" id="5949"/>
    <lineage>
        <taxon>Eukaryota</taxon>
        <taxon>Sar</taxon>
        <taxon>Alveolata</taxon>
        <taxon>Ciliophora</taxon>
        <taxon>Intramacronucleata</taxon>
        <taxon>Spirotrichea</taxon>
        <taxon>Stichotrichia</taxon>
        <taxon>Sporadotrichida</taxon>
        <taxon>Oxytrichidae</taxon>
        <taxon>Stylonychinae</taxon>
        <taxon>Stylonychia</taxon>
    </lineage>
</organism>
<keyword evidence="5" id="KW-1185">Reference proteome</keyword>
<feature type="region of interest" description="Disordered" evidence="2">
    <location>
        <begin position="850"/>
        <end position="1019"/>
    </location>
</feature>
<feature type="compositionally biased region" description="Low complexity" evidence="2">
    <location>
        <begin position="884"/>
        <end position="909"/>
    </location>
</feature>
<dbReference type="InParanoid" id="A0A078AMC8"/>
<evidence type="ECO:0000256" key="2">
    <source>
        <dbReference type="SAM" id="MobiDB-lite"/>
    </source>
</evidence>
<dbReference type="AlphaFoldDB" id="A0A078AMC8"/>
<evidence type="ECO:0000313" key="4">
    <source>
        <dbReference type="EMBL" id="CDW82003.1"/>
    </source>
</evidence>
<dbReference type="SUPFAM" id="SSF54928">
    <property type="entry name" value="RNA-binding domain, RBD"/>
    <property type="match status" value="1"/>
</dbReference>
<feature type="compositionally biased region" description="Polar residues" evidence="2">
    <location>
        <begin position="930"/>
        <end position="959"/>
    </location>
</feature>
<feature type="region of interest" description="Disordered" evidence="2">
    <location>
        <begin position="182"/>
        <end position="213"/>
    </location>
</feature>
<dbReference type="InterPro" id="IPR035979">
    <property type="entry name" value="RBD_domain_sf"/>
</dbReference>
<proteinExistence type="predicted"/>
<dbReference type="Proteomes" id="UP000039865">
    <property type="component" value="Unassembled WGS sequence"/>
</dbReference>
<protein>
    <recommendedName>
        <fullName evidence="3">Mei2-like C-terminal RNA recognition motif domain-containing protein</fullName>
    </recommendedName>
</protein>
<feature type="compositionally biased region" description="Basic residues" evidence="2">
    <location>
        <begin position="850"/>
        <end position="869"/>
    </location>
</feature>